<dbReference type="PANTHER" id="PTHR30250:SF30">
    <property type="entry name" value="LIPID III FLIPPASE"/>
    <property type="match status" value="1"/>
</dbReference>
<dbReference type="PANTHER" id="PTHR30250">
    <property type="entry name" value="PST FAMILY PREDICTED COLANIC ACID TRANSPORTER"/>
    <property type="match status" value="1"/>
</dbReference>
<evidence type="ECO:0000313" key="8">
    <source>
        <dbReference type="Proteomes" id="UP000270620"/>
    </source>
</evidence>
<evidence type="ECO:0000256" key="5">
    <source>
        <dbReference type="ARBA" id="ARBA00023136"/>
    </source>
</evidence>
<dbReference type="OrthoDB" id="9769862at2"/>
<gene>
    <name evidence="7" type="ORF">EJA19_09500</name>
</gene>
<name>A0A428JYF5_9FLAO</name>
<feature type="transmembrane region" description="Helical" evidence="6">
    <location>
        <begin position="93"/>
        <end position="112"/>
    </location>
</feature>
<dbReference type="AlphaFoldDB" id="A0A428JYF5"/>
<feature type="transmembrane region" description="Helical" evidence="6">
    <location>
        <begin position="410"/>
        <end position="428"/>
    </location>
</feature>
<keyword evidence="8" id="KW-1185">Reference proteome</keyword>
<dbReference type="GO" id="GO:0005886">
    <property type="term" value="C:plasma membrane"/>
    <property type="evidence" value="ECO:0007669"/>
    <property type="project" value="UniProtKB-SubCell"/>
</dbReference>
<feature type="transmembrane region" description="Helical" evidence="6">
    <location>
        <begin position="132"/>
        <end position="151"/>
    </location>
</feature>
<accession>A0A428JYF5</accession>
<dbReference type="EMBL" id="RWBG01000004">
    <property type="protein sequence ID" value="RSK39167.1"/>
    <property type="molecule type" value="Genomic_DNA"/>
</dbReference>
<feature type="transmembrane region" description="Helical" evidence="6">
    <location>
        <begin position="228"/>
        <end position="254"/>
    </location>
</feature>
<keyword evidence="3 6" id="KW-0812">Transmembrane</keyword>
<keyword evidence="4 6" id="KW-1133">Transmembrane helix</keyword>
<feature type="transmembrane region" description="Helical" evidence="6">
    <location>
        <begin position="379"/>
        <end position="398"/>
    </location>
</feature>
<dbReference type="RefSeq" id="WP_125468141.1">
    <property type="nucleotide sequence ID" value="NZ_RWBG01000004.1"/>
</dbReference>
<evidence type="ECO:0000313" key="7">
    <source>
        <dbReference type="EMBL" id="RSK39167.1"/>
    </source>
</evidence>
<feature type="transmembrane region" description="Helical" evidence="6">
    <location>
        <begin position="274"/>
        <end position="291"/>
    </location>
</feature>
<evidence type="ECO:0000256" key="2">
    <source>
        <dbReference type="ARBA" id="ARBA00022475"/>
    </source>
</evidence>
<evidence type="ECO:0000256" key="3">
    <source>
        <dbReference type="ARBA" id="ARBA00022692"/>
    </source>
</evidence>
<dbReference type="InterPro" id="IPR044550">
    <property type="entry name" value="WzxE"/>
</dbReference>
<proteinExistence type="predicted"/>
<evidence type="ECO:0000256" key="4">
    <source>
        <dbReference type="ARBA" id="ARBA00022989"/>
    </source>
</evidence>
<keyword evidence="2" id="KW-1003">Cell membrane</keyword>
<evidence type="ECO:0000256" key="1">
    <source>
        <dbReference type="ARBA" id="ARBA00004651"/>
    </source>
</evidence>
<evidence type="ECO:0000256" key="6">
    <source>
        <dbReference type="SAM" id="Phobius"/>
    </source>
</evidence>
<dbReference type="Proteomes" id="UP000270620">
    <property type="component" value="Unassembled WGS sequence"/>
</dbReference>
<sequence>MRRLLKYINNNVLFKVASLNSASVITRIVAGFLTSKAIALFVGPEGLALIGNLRDFLSSVKSFATLGLYNGVVKYIAQFKENTIELSKTISTVFYLGFISTVLVSFLCYFNADYINTIIFPAYNDYAYVIKIAAIALPFYVLNMFTFSILNGFSKFKILIIINIIGQILGLCVTLLLIYQNRIDGALIAVAIAESLIFLITLVGVINRRSLAPLIKVKRFSLNYVKKLGSYSLMALFSAIVLPMVALAIRTYVIDTIGDEEAGFLEAMNRISKYYLMFVSSLLTLYVLPRLSEIDNVKDFRNEVFGFYKSIIPIFFTGLLVIYLLRGFIVQIVFSSDFQPVEELFLWQLLGDFIKVLSIVIAYQFLAKKMFWHYIITEAFSVAILYATSIYFIDMYGVKGATIAHFVSYVMYYGIILLIFSSSLFGVIPDETLKGDNEEESEDS</sequence>
<dbReference type="Pfam" id="PF13440">
    <property type="entry name" value="Polysacc_synt_3"/>
    <property type="match status" value="1"/>
</dbReference>
<dbReference type="InterPro" id="IPR050833">
    <property type="entry name" value="Poly_Biosynth_Transport"/>
</dbReference>
<reference evidence="7 8" key="1">
    <citation type="submission" date="2018-12" db="EMBL/GenBank/DDBJ databases">
        <title>Mangrovimonas spongiae sp. nov., a novel member of the genus Mangrovimonas isolated from marine sponge.</title>
        <authorList>
            <person name="Zhuang L."/>
            <person name="Luo L."/>
        </authorList>
    </citation>
    <scope>NUCLEOTIDE SEQUENCE [LARGE SCALE GENOMIC DNA]</scope>
    <source>
        <strain evidence="7 8">HN-E26</strain>
    </source>
</reference>
<feature type="transmembrane region" description="Helical" evidence="6">
    <location>
        <begin position="311"/>
        <end position="334"/>
    </location>
</feature>
<keyword evidence="5 6" id="KW-0472">Membrane</keyword>
<dbReference type="GO" id="GO:0009246">
    <property type="term" value="P:enterobacterial common antigen biosynthetic process"/>
    <property type="evidence" value="ECO:0007669"/>
    <property type="project" value="InterPro"/>
</dbReference>
<protein>
    <submittedName>
        <fullName evidence="7">O-antigen translocase</fullName>
    </submittedName>
</protein>
<comment type="subcellular location">
    <subcellularLocation>
        <location evidence="1">Cell membrane</location>
        <topology evidence="1">Multi-pass membrane protein</topology>
    </subcellularLocation>
</comment>
<organism evidence="7 8">
    <name type="scientific">Mangrovimonas spongiae</name>
    <dbReference type="NCBI Taxonomy" id="2494697"/>
    <lineage>
        <taxon>Bacteria</taxon>
        <taxon>Pseudomonadati</taxon>
        <taxon>Bacteroidota</taxon>
        <taxon>Flavobacteriia</taxon>
        <taxon>Flavobacteriales</taxon>
        <taxon>Flavobacteriaceae</taxon>
        <taxon>Mangrovimonas</taxon>
    </lineage>
</organism>
<feature type="transmembrane region" description="Helical" evidence="6">
    <location>
        <begin position="185"/>
        <end position="207"/>
    </location>
</feature>
<comment type="caution">
    <text evidence="7">The sequence shown here is derived from an EMBL/GenBank/DDBJ whole genome shotgun (WGS) entry which is preliminary data.</text>
</comment>
<dbReference type="CDD" id="cd13125">
    <property type="entry name" value="MATE_like_10"/>
    <property type="match status" value="1"/>
</dbReference>
<feature type="transmembrane region" description="Helical" evidence="6">
    <location>
        <begin position="346"/>
        <end position="367"/>
    </location>
</feature>
<feature type="transmembrane region" description="Helical" evidence="6">
    <location>
        <begin position="158"/>
        <end position="179"/>
    </location>
</feature>